<reference evidence="2" key="1">
    <citation type="journal article" date="2023" name="Science">
        <title>Genome structures resolve the early diversification of teleost fishes.</title>
        <authorList>
            <person name="Parey E."/>
            <person name="Louis A."/>
            <person name="Montfort J."/>
            <person name="Bouchez O."/>
            <person name="Roques C."/>
            <person name="Iampietro C."/>
            <person name="Lluch J."/>
            <person name="Castinel A."/>
            <person name="Donnadieu C."/>
            <person name="Desvignes T."/>
            <person name="Floi Bucao C."/>
            <person name="Jouanno E."/>
            <person name="Wen M."/>
            <person name="Mejri S."/>
            <person name="Dirks R."/>
            <person name="Jansen H."/>
            <person name="Henkel C."/>
            <person name="Chen W.J."/>
            <person name="Zahm M."/>
            <person name="Cabau C."/>
            <person name="Klopp C."/>
            <person name="Thompson A.W."/>
            <person name="Robinson-Rechavi M."/>
            <person name="Braasch I."/>
            <person name="Lecointre G."/>
            <person name="Bobe J."/>
            <person name="Postlethwait J.H."/>
            <person name="Berthelot C."/>
            <person name="Roest Crollius H."/>
            <person name="Guiguen Y."/>
        </authorList>
    </citation>
    <scope>NUCLEOTIDE SEQUENCE</scope>
    <source>
        <strain evidence="2">Concon-B</strain>
    </source>
</reference>
<feature type="compositionally biased region" description="Gly residues" evidence="1">
    <location>
        <begin position="125"/>
        <end position="135"/>
    </location>
</feature>
<comment type="caution">
    <text evidence="2">The sequence shown here is derived from an EMBL/GenBank/DDBJ whole genome shotgun (WGS) entry which is preliminary data.</text>
</comment>
<feature type="region of interest" description="Disordered" evidence="1">
    <location>
        <begin position="69"/>
        <end position="97"/>
    </location>
</feature>
<feature type="region of interest" description="Disordered" evidence="1">
    <location>
        <begin position="121"/>
        <end position="143"/>
    </location>
</feature>
<name>A0A9Q1DT29_CONCO</name>
<gene>
    <name evidence="2" type="ORF">COCON_G00070090</name>
</gene>
<sequence>MLRLSFREALPGKGHGETETRGTLVQPTERVGAVWAYSEQWKLVLELVRIYGDVTRRELKRLIFRSGTPRERPATLPKHPNLKLLGHSENGRSVTRDGFQRTTITRGARGALCLFAGRSGRQASDGGGGGGGVDGLPGNEAGGREHFHEIRRPFAGPCRRGDGRWIDKQTAVKAEPRLTGPLPLPGPNRQCPLEPLACHQQPRILDSVPGPESRFPHLS</sequence>
<dbReference type="EMBL" id="JAFJMO010000004">
    <property type="protein sequence ID" value="KAJ8279943.1"/>
    <property type="molecule type" value="Genomic_DNA"/>
</dbReference>
<dbReference type="AlphaFoldDB" id="A0A9Q1DT29"/>
<dbReference type="Proteomes" id="UP001152803">
    <property type="component" value="Unassembled WGS sequence"/>
</dbReference>
<protein>
    <submittedName>
        <fullName evidence="2">Uncharacterized protein</fullName>
    </submittedName>
</protein>
<feature type="region of interest" description="Disordered" evidence="1">
    <location>
        <begin position="173"/>
        <end position="194"/>
    </location>
</feature>
<evidence type="ECO:0000313" key="3">
    <source>
        <dbReference type="Proteomes" id="UP001152803"/>
    </source>
</evidence>
<evidence type="ECO:0000256" key="1">
    <source>
        <dbReference type="SAM" id="MobiDB-lite"/>
    </source>
</evidence>
<keyword evidence="3" id="KW-1185">Reference proteome</keyword>
<proteinExistence type="predicted"/>
<evidence type="ECO:0000313" key="2">
    <source>
        <dbReference type="EMBL" id="KAJ8279943.1"/>
    </source>
</evidence>
<organism evidence="2 3">
    <name type="scientific">Conger conger</name>
    <name type="common">Conger eel</name>
    <name type="synonym">Muraena conger</name>
    <dbReference type="NCBI Taxonomy" id="82655"/>
    <lineage>
        <taxon>Eukaryota</taxon>
        <taxon>Metazoa</taxon>
        <taxon>Chordata</taxon>
        <taxon>Craniata</taxon>
        <taxon>Vertebrata</taxon>
        <taxon>Euteleostomi</taxon>
        <taxon>Actinopterygii</taxon>
        <taxon>Neopterygii</taxon>
        <taxon>Teleostei</taxon>
        <taxon>Anguilliformes</taxon>
        <taxon>Congridae</taxon>
        <taxon>Conger</taxon>
    </lineage>
</organism>
<accession>A0A9Q1DT29</accession>